<reference evidence="2 3" key="1">
    <citation type="submission" date="2020-10" db="EMBL/GenBank/DDBJ databases">
        <title>Connecting structure to function with the recovery of over 1000 high-quality activated sludge metagenome-assembled genomes encoding full-length rRNA genes using long-read sequencing.</title>
        <authorList>
            <person name="Singleton C.M."/>
            <person name="Petriglieri F."/>
            <person name="Kristensen J.M."/>
            <person name="Kirkegaard R.H."/>
            <person name="Michaelsen T.Y."/>
            <person name="Andersen M.H."/>
            <person name="Karst S.M."/>
            <person name="Dueholm M.S."/>
            <person name="Nielsen P.H."/>
            <person name="Albertsen M."/>
        </authorList>
    </citation>
    <scope>NUCLEOTIDE SEQUENCE [LARGE SCALE GENOMIC DNA]</scope>
    <source>
        <strain evidence="2">Fred_18-Q3-R57-64_BAT3C.720</strain>
    </source>
</reference>
<evidence type="ECO:0000313" key="3">
    <source>
        <dbReference type="Proteomes" id="UP000706151"/>
    </source>
</evidence>
<organism evidence="2 3">
    <name type="scientific">Candidatus Accumulibacter affinis</name>
    <dbReference type="NCBI Taxonomy" id="2954384"/>
    <lineage>
        <taxon>Bacteria</taxon>
        <taxon>Pseudomonadati</taxon>
        <taxon>Pseudomonadota</taxon>
        <taxon>Betaproteobacteria</taxon>
        <taxon>Candidatus Accumulibacter</taxon>
    </lineage>
</organism>
<accession>A0A935W6K3</accession>
<evidence type="ECO:0000313" key="2">
    <source>
        <dbReference type="EMBL" id="MBK7952885.1"/>
    </source>
</evidence>
<evidence type="ECO:0000256" key="1">
    <source>
        <dbReference type="SAM" id="MobiDB-lite"/>
    </source>
</evidence>
<protein>
    <submittedName>
        <fullName evidence="2">Uncharacterized protein</fullName>
    </submittedName>
</protein>
<dbReference type="EMBL" id="JADJOT010000002">
    <property type="protein sequence ID" value="MBK7952885.1"/>
    <property type="molecule type" value="Genomic_DNA"/>
</dbReference>
<feature type="region of interest" description="Disordered" evidence="1">
    <location>
        <begin position="1"/>
        <end position="20"/>
    </location>
</feature>
<gene>
    <name evidence="2" type="ORF">IPK02_02335</name>
</gene>
<proteinExistence type="predicted"/>
<sequence>MEQRAQLTTAAPAAAPPRFQLQPGGVYRRKDLATQSRAVDRDLQLALNAGELHRAAQGLYYAPIKTLFGDAPPNDQAMVGKFLEDRHFLLLNPSFYNSLHLGTTQLYNQTLVYNHKRHGQFKLGGRTYDFRVKHRFPEELSMEFLWVDCLNNLDELAEDQDAIVRNARKSLDRFDSPALRQALAEYGSAATRRLTRDWFDA</sequence>
<dbReference type="Proteomes" id="UP000706151">
    <property type="component" value="Unassembled WGS sequence"/>
</dbReference>
<dbReference type="AlphaFoldDB" id="A0A935W6K3"/>
<comment type="caution">
    <text evidence="2">The sequence shown here is derived from an EMBL/GenBank/DDBJ whole genome shotgun (WGS) entry which is preliminary data.</text>
</comment>
<name>A0A935W6K3_9PROT</name>